<dbReference type="EMBL" id="JBGBPQ010000001">
    <property type="protein sequence ID" value="KAL1530076.1"/>
    <property type="molecule type" value="Genomic_DNA"/>
</dbReference>
<name>A0AB34K6Z1_PRYPA</name>
<dbReference type="AlphaFoldDB" id="A0AB34K6Z1"/>
<protein>
    <recommendedName>
        <fullName evidence="3">Protein xylosyltransferase</fullName>
    </recommendedName>
</protein>
<gene>
    <name evidence="1" type="ORF">AB1Y20_000998</name>
</gene>
<proteinExistence type="predicted"/>
<comment type="caution">
    <text evidence="1">The sequence shown here is derived from an EMBL/GenBank/DDBJ whole genome shotgun (WGS) entry which is preliminary data.</text>
</comment>
<sequence>MRATGQPAGMSIPMLAECTQRRSGKLLAAILLIVIVGTSLQPALLFADRPPVKCKEHLLATEQRTKAALMSDAADAAYDGAAQYGNTARSGVSSATRTVRVPPWAVEDESSKRGAGLLFFAYGGRKTLPYFLLEAGQAAKTFREHNPDIQMAILTNSENVNKTLFNIHIVPRTDLLFAGENLQRRQDKIPRQWLTRLYYLAHSPFLITWALDSNVVSCTPGAAQLFLNWALSTSMSGYDIAHANQNILSRTMYPHNFNIVYKWSRRTSDLLREWLLLAMRHGVAADDQGTLRIAEMRMIAAGSGLMVGQVAAHFGAAFYNVVPRGKQGGIRADGARITPVIQGRAHLLHSSNISLCGVINADTQTRQILMVRTGRERKSNRSVLWFQAYRSQQACTSKLQNESAFCLLPTINDSKFSAEQLNFIRKAELQPLAQYLLKCGGNRCSDFGVDKSR</sequence>
<dbReference type="Proteomes" id="UP001515480">
    <property type="component" value="Unassembled WGS sequence"/>
</dbReference>
<organism evidence="1 2">
    <name type="scientific">Prymnesium parvum</name>
    <name type="common">Toxic golden alga</name>
    <dbReference type="NCBI Taxonomy" id="97485"/>
    <lineage>
        <taxon>Eukaryota</taxon>
        <taxon>Haptista</taxon>
        <taxon>Haptophyta</taxon>
        <taxon>Prymnesiophyceae</taxon>
        <taxon>Prymnesiales</taxon>
        <taxon>Prymnesiaceae</taxon>
        <taxon>Prymnesium</taxon>
    </lineage>
</organism>
<accession>A0AB34K6Z1</accession>
<evidence type="ECO:0000313" key="1">
    <source>
        <dbReference type="EMBL" id="KAL1530076.1"/>
    </source>
</evidence>
<evidence type="ECO:0000313" key="2">
    <source>
        <dbReference type="Proteomes" id="UP001515480"/>
    </source>
</evidence>
<reference evidence="1 2" key="1">
    <citation type="journal article" date="2024" name="Science">
        <title>Giant polyketide synthase enzymes in the biosynthesis of giant marine polyether toxins.</title>
        <authorList>
            <person name="Fallon T.R."/>
            <person name="Shende V.V."/>
            <person name="Wierzbicki I.H."/>
            <person name="Pendleton A.L."/>
            <person name="Watervoot N.F."/>
            <person name="Auber R.P."/>
            <person name="Gonzalez D.J."/>
            <person name="Wisecaver J.H."/>
            <person name="Moore B.S."/>
        </authorList>
    </citation>
    <scope>NUCLEOTIDE SEQUENCE [LARGE SCALE GENOMIC DNA]</scope>
    <source>
        <strain evidence="1 2">12B1</strain>
    </source>
</reference>
<keyword evidence="2" id="KW-1185">Reference proteome</keyword>
<evidence type="ECO:0008006" key="3">
    <source>
        <dbReference type="Google" id="ProtNLM"/>
    </source>
</evidence>